<dbReference type="Proteomes" id="UP000612362">
    <property type="component" value="Unassembled WGS sequence"/>
</dbReference>
<reference evidence="1" key="1">
    <citation type="submission" date="2020-10" db="EMBL/GenBank/DDBJ databases">
        <title>Taxonomic study of unclassified bacteria belonging to the class Ktedonobacteria.</title>
        <authorList>
            <person name="Yabe S."/>
            <person name="Wang C.M."/>
            <person name="Zheng Y."/>
            <person name="Sakai Y."/>
            <person name="Cavaletti L."/>
            <person name="Monciardini P."/>
            <person name="Donadio S."/>
        </authorList>
    </citation>
    <scope>NUCLEOTIDE SEQUENCE</scope>
    <source>
        <strain evidence="1">SOSP1-1</strain>
    </source>
</reference>
<sequence length="132" mass="14291">MRHPVIKMNAHLVILTKVVTLLFAVGAMIGTTVPVSAASTKGTGAATSIKTVRITEYNYNECGSYSSDVGNMKYWYCWNTPADENTAYQYDQWQQLVDTPCWTHSTGFAAGGTGPAYQSSLNVESGPPTPEC</sequence>
<protein>
    <submittedName>
        <fullName evidence="1">Uncharacterized protein</fullName>
    </submittedName>
</protein>
<proteinExistence type="predicted"/>
<keyword evidence="2" id="KW-1185">Reference proteome</keyword>
<evidence type="ECO:0000313" key="1">
    <source>
        <dbReference type="EMBL" id="GHO47627.1"/>
    </source>
</evidence>
<gene>
    <name evidence="1" type="ORF">KSX_57900</name>
</gene>
<dbReference type="AlphaFoldDB" id="A0A8J3I0D0"/>
<dbReference type="RefSeq" id="WP_220196879.1">
    <property type="nucleotide sequence ID" value="NZ_BNJF01000003.1"/>
</dbReference>
<organism evidence="1 2">
    <name type="scientific">Ktedonospora formicarum</name>
    <dbReference type="NCBI Taxonomy" id="2778364"/>
    <lineage>
        <taxon>Bacteria</taxon>
        <taxon>Bacillati</taxon>
        <taxon>Chloroflexota</taxon>
        <taxon>Ktedonobacteria</taxon>
        <taxon>Ktedonobacterales</taxon>
        <taxon>Ktedonobacteraceae</taxon>
        <taxon>Ktedonospora</taxon>
    </lineage>
</organism>
<comment type="caution">
    <text evidence="1">The sequence shown here is derived from an EMBL/GenBank/DDBJ whole genome shotgun (WGS) entry which is preliminary data.</text>
</comment>
<name>A0A8J3I0D0_9CHLR</name>
<dbReference type="EMBL" id="BNJF01000003">
    <property type="protein sequence ID" value="GHO47627.1"/>
    <property type="molecule type" value="Genomic_DNA"/>
</dbReference>
<accession>A0A8J3I0D0</accession>
<evidence type="ECO:0000313" key="2">
    <source>
        <dbReference type="Proteomes" id="UP000612362"/>
    </source>
</evidence>